<dbReference type="Proteomes" id="UP000050465">
    <property type="component" value="Unassembled WGS sequence"/>
</dbReference>
<proteinExistence type="predicted"/>
<protein>
    <submittedName>
        <fullName evidence="1">Uncharacterized protein</fullName>
    </submittedName>
</protein>
<name>A0A0P7ZUA7_9CYAN</name>
<reference evidence="1 2" key="1">
    <citation type="submission" date="2015-09" db="EMBL/GenBank/DDBJ databases">
        <title>Identification and resolution of microdiversity through metagenomic sequencing of parallel consortia.</title>
        <authorList>
            <person name="Nelson W.C."/>
            <person name="Romine M.F."/>
            <person name="Lindemann S.R."/>
        </authorList>
    </citation>
    <scope>NUCLEOTIDE SEQUENCE [LARGE SCALE GENOMIC DNA]</scope>
    <source>
        <strain evidence="1">Ana</strain>
    </source>
</reference>
<dbReference type="AlphaFoldDB" id="A0A0P7ZUA7"/>
<evidence type="ECO:0000313" key="2">
    <source>
        <dbReference type="Proteomes" id="UP000050465"/>
    </source>
</evidence>
<gene>
    <name evidence="1" type="ORF">HLUCCA11_01790</name>
</gene>
<dbReference type="STRING" id="1666911.HLUCCA11_01790"/>
<accession>A0A0P7ZUA7</accession>
<sequence>MSNSHLTSHLTSHFSGRLTNPLTDHLAQSSSATGLANFCRKGCAVAAFAFSLAIATYSPKATAQVTSAQVTGAQITGSVTSVTPPAERIVLPNVSPEDIDRFTQQTPLDLPVPATTTLEPSPADIIVLPNVSPQDIDRFTQQSALELPTPTAGQLPVPTRPERRIRADLSSRTSFISDDDLTSIACYYSPGFVRTDWLSNGADSSPASSTASFADSSIENRDIITVAEFSEGSQESTVFRYQQFANIVTDDRTYPTVIAERTYILYDRSLAQARRELVNDREQYARFLGLPLNSPLISRGFSVIDRQLSCERIANNAVVFTPGDTTEAYRKFVFYTELTDPAFIGGAVLRQIEPFNSILLNPDSRLDIR</sequence>
<organism evidence="1 2">
    <name type="scientific">Phormidesmis priestleyi Ana</name>
    <dbReference type="NCBI Taxonomy" id="1666911"/>
    <lineage>
        <taxon>Bacteria</taxon>
        <taxon>Bacillati</taxon>
        <taxon>Cyanobacteriota</taxon>
        <taxon>Cyanophyceae</taxon>
        <taxon>Leptolyngbyales</taxon>
        <taxon>Leptolyngbyaceae</taxon>
        <taxon>Phormidesmis</taxon>
    </lineage>
</organism>
<dbReference type="EMBL" id="LJZR01000002">
    <property type="protein sequence ID" value="KPQ37185.1"/>
    <property type="molecule type" value="Genomic_DNA"/>
</dbReference>
<evidence type="ECO:0000313" key="1">
    <source>
        <dbReference type="EMBL" id="KPQ37185.1"/>
    </source>
</evidence>
<comment type="caution">
    <text evidence="1">The sequence shown here is derived from an EMBL/GenBank/DDBJ whole genome shotgun (WGS) entry which is preliminary data.</text>
</comment>